<dbReference type="Proteomes" id="UP000031197">
    <property type="component" value="Unassembled WGS sequence"/>
</dbReference>
<dbReference type="SUPFAM" id="SSF47781">
    <property type="entry name" value="RuvA domain 2-like"/>
    <property type="match status" value="1"/>
</dbReference>
<feature type="domain" description="Helix-hairpin-helix DNA-binding motif class 1" evidence="2">
    <location>
        <begin position="81"/>
        <end position="100"/>
    </location>
</feature>
<sequence>MKKLISGLLVLSALAIQAPAVCAQPADSENARFNQGTDQQQRIDLNSATVEQLITLPGVGQSKAKAIIKYREEVGPFLEVAQLTQVKGIGEKMLNKIEGYVQVR</sequence>
<dbReference type="SMART" id="SM00278">
    <property type="entry name" value="HhH1"/>
    <property type="match status" value="2"/>
</dbReference>
<dbReference type="RefSeq" id="WP_039223288.1">
    <property type="nucleotide sequence ID" value="NZ_JWLW01000066.1"/>
</dbReference>
<dbReference type="GO" id="GO:0015628">
    <property type="term" value="P:protein secretion by the type II secretion system"/>
    <property type="evidence" value="ECO:0007669"/>
    <property type="project" value="TreeGrafter"/>
</dbReference>
<dbReference type="NCBIfam" id="TIGR00426">
    <property type="entry name" value="competence protein ComEA helix-hairpin-helix repeat region"/>
    <property type="match status" value="1"/>
</dbReference>
<dbReference type="Gene3D" id="1.10.150.280">
    <property type="entry name" value="AF1531-like domain"/>
    <property type="match status" value="1"/>
</dbReference>
<dbReference type="GO" id="GO:0003677">
    <property type="term" value="F:DNA binding"/>
    <property type="evidence" value="ECO:0007669"/>
    <property type="project" value="InterPro"/>
</dbReference>
<organism evidence="3 4">
    <name type="scientific">Alteromonas marina</name>
    <dbReference type="NCBI Taxonomy" id="203795"/>
    <lineage>
        <taxon>Bacteria</taxon>
        <taxon>Pseudomonadati</taxon>
        <taxon>Pseudomonadota</taxon>
        <taxon>Gammaproteobacteria</taxon>
        <taxon>Alteromonadales</taxon>
        <taxon>Alteromonadaceae</taxon>
        <taxon>Alteromonas/Salinimonas group</taxon>
        <taxon>Alteromonas</taxon>
    </lineage>
</organism>
<keyword evidence="4" id="KW-1185">Reference proteome</keyword>
<dbReference type="AlphaFoldDB" id="A0A0B3YVJ7"/>
<dbReference type="Pfam" id="PF12836">
    <property type="entry name" value="HHH_3"/>
    <property type="match status" value="1"/>
</dbReference>
<reference evidence="3 4" key="1">
    <citation type="submission" date="2014-12" db="EMBL/GenBank/DDBJ databases">
        <title>Genome sequencing of Alteromonas marina AD001.</title>
        <authorList>
            <person name="Adrian T.G.S."/>
            <person name="Chan K.G."/>
        </authorList>
    </citation>
    <scope>NUCLEOTIDE SEQUENCE [LARGE SCALE GENOMIC DNA]</scope>
    <source>
        <strain evidence="3 4">AD001</strain>
    </source>
</reference>
<dbReference type="OrthoDB" id="7510573at2"/>
<dbReference type="InterPro" id="IPR004509">
    <property type="entry name" value="Competence_ComEA_HhH"/>
</dbReference>
<dbReference type="PANTHER" id="PTHR21180:SF32">
    <property type="entry name" value="ENDONUCLEASE_EXONUCLEASE_PHOSPHATASE FAMILY DOMAIN-CONTAINING PROTEIN 1"/>
    <property type="match status" value="1"/>
</dbReference>
<keyword evidence="1" id="KW-0732">Signal</keyword>
<evidence type="ECO:0000313" key="4">
    <source>
        <dbReference type="Proteomes" id="UP000031197"/>
    </source>
</evidence>
<evidence type="ECO:0000256" key="1">
    <source>
        <dbReference type="SAM" id="SignalP"/>
    </source>
</evidence>
<dbReference type="InterPro" id="IPR003583">
    <property type="entry name" value="Hlx-hairpin-Hlx_DNA-bd_motif"/>
</dbReference>
<feature type="chain" id="PRO_5002087304" evidence="1">
    <location>
        <begin position="24"/>
        <end position="104"/>
    </location>
</feature>
<feature type="domain" description="Helix-hairpin-helix DNA-binding motif class 1" evidence="2">
    <location>
        <begin position="51"/>
        <end position="70"/>
    </location>
</feature>
<dbReference type="PANTHER" id="PTHR21180">
    <property type="entry name" value="ENDONUCLEASE/EXONUCLEASE/PHOSPHATASE FAMILY DOMAIN-CONTAINING PROTEIN 1"/>
    <property type="match status" value="1"/>
</dbReference>
<dbReference type="InterPro" id="IPR051675">
    <property type="entry name" value="Endo/Exo/Phosphatase_dom_1"/>
</dbReference>
<dbReference type="GO" id="GO:0015627">
    <property type="term" value="C:type II protein secretion system complex"/>
    <property type="evidence" value="ECO:0007669"/>
    <property type="project" value="TreeGrafter"/>
</dbReference>
<proteinExistence type="predicted"/>
<dbReference type="EMBL" id="JWLW01000066">
    <property type="protein sequence ID" value="KHT44564.1"/>
    <property type="molecule type" value="Genomic_DNA"/>
</dbReference>
<dbReference type="GO" id="GO:0006281">
    <property type="term" value="P:DNA repair"/>
    <property type="evidence" value="ECO:0007669"/>
    <property type="project" value="InterPro"/>
</dbReference>
<name>A0A0B3YVJ7_9ALTE</name>
<evidence type="ECO:0000313" key="3">
    <source>
        <dbReference type="EMBL" id="KHT44564.1"/>
    </source>
</evidence>
<evidence type="ECO:0000259" key="2">
    <source>
        <dbReference type="SMART" id="SM00278"/>
    </source>
</evidence>
<feature type="signal peptide" evidence="1">
    <location>
        <begin position="1"/>
        <end position="23"/>
    </location>
</feature>
<accession>A0A0B3YVJ7</accession>
<protein>
    <submittedName>
        <fullName evidence="3">Competence protein</fullName>
    </submittedName>
</protein>
<comment type="caution">
    <text evidence="3">The sequence shown here is derived from an EMBL/GenBank/DDBJ whole genome shotgun (WGS) entry which is preliminary data.</text>
</comment>
<gene>
    <name evidence="3" type="ORF">RJ41_17010</name>
</gene>
<dbReference type="InterPro" id="IPR010994">
    <property type="entry name" value="RuvA_2-like"/>
</dbReference>